<dbReference type="EMBL" id="WUMU01000014">
    <property type="protein sequence ID" value="MXN18685.1"/>
    <property type="molecule type" value="Genomic_DNA"/>
</dbReference>
<accession>A0A6L7G3K0</accession>
<dbReference type="PANTHER" id="PTHR31528">
    <property type="entry name" value="4-AMINO-5-HYDROXYMETHYL-2-METHYLPYRIMIDINE PHOSPHATE SYNTHASE THI11-RELATED"/>
    <property type="match status" value="1"/>
</dbReference>
<evidence type="ECO:0000259" key="2">
    <source>
        <dbReference type="Pfam" id="PF09084"/>
    </source>
</evidence>
<dbReference type="AlphaFoldDB" id="A0A6L7G3K0"/>
<name>A0A6L7G3K0_9RHOB</name>
<evidence type="ECO:0000313" key="4">
    <source>
        <dbReference type="Proteomes" id="UP000477911"/>
    </source>
</evidence>
<evidence type="ECO:0000256" key="1">
    <source>
        <dbReference type="SAM" id="SignalP"/>
    </source>
</evidence>
<comment type="caution">
    <text evidence="3">The sequence shown here is derived from an EMBL/GenBank/DDBJ whole genome shotgun (WGS) entry which is preliminary data.</text>
</comment>
<dbReference type="PANTHER" id="PTHR31528:SF15">
    <property type="entry name" value="RIBOFLAVIN-BINDING PROTEIN RIBY"/>
    <property type="match status" value="1"/>
</dbReference>
<reference evidence="3 4" key="1">
    <citation type="submission" date="2019-12" db="EMBL/GenBank/DDBJ databases">
        <authorList>
            <person name="Li M."/>
        </authorList>
    </citation>
    <scope>NUCLEOTIDE SEQUENCE [LARGE SCALE GENOMIC DNA]</scope>
    <source>
        <strain evidence="3 4">GBMRC 2024</strain>
    </source>
</reference>
<feature type="chain" id="PRO_5026841378" description="SsuA/THI5-like domain-containing protein" evidence="1">
    <location>
        <begin position="27"/>
        <end position="326"/>
    </location>
</feature>
<keyword evidence="1" id="KW-0732">Signal</keyword>
<dbReference type="InterPro" id="IPR015168">
    <property type="entry name" value="SsuA/THI5"/>
</dbReference>
<dbReference type="InterPro" id="IPR027939">
    <property type="entry name" value="NMT1/THI5"/>
</dbReference>
<sequence>MIKSWKVSVLAATLLGSCLLTTAAQAADAVNVRFSWKLKGEYAGFYVAKEQGLFADQGLDVHLGEGAGSSAALSGLVQGEEDLVVMPGVFALSAISQGMPVKIVALYHPAAPLGILSFPDNPVRTPADLEGKSLPTSPGDTVTSYLPVFCKINQIDCGKIKLVSLNTDARTSMFMTKRIDAIGSYLNVDAPILDSMVKTPFVRLDLAKYGLVLPGLAVVASDKVIADKPGMVTRFLSALNQGTEVAIRDPQEAAKDISKDWAAPPKPAILVAQIKATTAAIPVTEGKPMGYVQEAALTQALTLLSGADSDMKVLPVADYYTNALLP</sequence>
<dbReference type="Gene3D" id="3.40.190.10">
    <property type="entry name" value="Periplasmic binding protein-like II"/>
    <property type="match status" value="2"/>
</dbReference>
<dbReference type="Proteomes" id="UP000477911">
    <property type="component" value="Unassembled WGS sequence"/>
</dbReference>
<dbReference type="RefSeq" id="WP_160894816.1">
    <property type="nucleotide sequence ID" value="NZ_WUMU01000014.1"/>
</dbReference>
<dbReference type="SUPFAM" id="SSF53850">
    <property type="entry name" value="Periplasmic binding protein-like II"/>
    <property type="match status" value="1"/>
</dbReference>
<organism evidence="3 4">
    <name type="scientific">Pseudooceanicola albus</name>
    <dbReference type="NCBI Taxonomy" id="2692189"/>
    <lineage>
        <taxon>Bacteria</taxon>
        <taxon>Pseudomonadati</taxon>
        <taxon>Pseudomonadota</taxon>
        <taxon>Alphaproteobacteria</taxon>
        <taxon>Rhodobacterales</taxon>
        <taxon>Paracoccaceae</taxon>
        <taxon>Pseudooceanicola</taxon>
    </lineage>
</organism>
<dbReference type="PROSITE" id="PS51257">
    <property type="entry name" value="PROKAR_LIPOPROTEIN"/>
    <property type="match status" value="1"/>
</dbReference>
<dbReference type="Pfam" id="PF09084">
    <property type="entry name" value="NMT1"/>
    <property type="match status" value="1"/>
</dbReference>
<proteinExistence type="predicted"/>
<dbReference type="GO" id="GO:0009228">
    <property type="term" value="P:thiamine biosynthetic process"/>
    <property type="evidence" value="ECO:0007669"/>
    <property type="project" value="InterPro"/>
</dbReference>
<keyword evidence="4" id="KW-1185">Reference proteome</keyword>
<evidence type="ECO:0000313" key="3">
    <source>
        <dbReference type="EMBL" id="MXN18685.1"/>
    </source>
</evidence>
<gene>
    <name evidence="3" type="ORF">GR170_12620</name>
</gene>
<feature type="domain" description="SsuA/THI5-like" evidence="2">
    <location>
        <begin position="41"/>
        <end position="253"/>
    </location>
</feature>
<feature type="signal peptide" evidence="1">
    <location>
        <begin position="1"/>
        <end position="26"/>
    </location>
</feature>
<protein>
    <recommendedName>
        <fullName evidence="2">SsuA/THI5-like domain-containing protein</fullName>
    </recommendedName>
</protein>